<dbReference type="EMBL" id="JAACJM010000390">
    <property type="protein sequence ID" value="KAF5323665.1"/>
    <property type="molecule type" value="Genomic_DNA"/>
</dbReference>
<dbReference type="GO" id="GO:0045493">
    <property type="term" value="P:xylan catabolic process"/>
    <property type="evidence" value="ECO:0007669"/>
    <property type="project" value="UniProtKB-UniPathway"/>
</dbReference>
<dbReference type="InterPro" id="IPR026891">
    <property type="entry name" value="Fn3-like"/>
</dbReference>
<dbReference type="Pfam" id="PF01915">
    <property type="entry name" value="Glyco_hydro_3_C"/>
    <property type="match status" value="1"/>
</dbReference>
<dbReference type="EC" id="3.2.1.37" evidence="11"/>
<dbReference type="GO" id="GO:0046556">
    <property type="term" value="F:alpha-L-arabinofuranosidase activity"/>
    <property type="evidence" value="ECO:0007669"/>
    <property type="project" value="TreeGrafter"/>
</dbReference>
<comment type="catalytic activity">
    <reaction evidence="10">
        <text>Hydrolysis of (1-&gt;4)-beta-D-xylans, to remove successive D-xylose residues from the non-reducing termini.</text>
        <dbReference type="EC" id="3.2.1.37"/>
    </reaction>
</comment>
<comment type="caution">
    <text evidence="14">The sequence shown here is derived from an EMBL/GenBank/DDBJ whole genome shotgun (WGS) entry which is preliminary data.</text>
</comment>
<dbReference type="InterPro" id="IPR036962">
    <property type="entry name" value="Glyco_hydro_3_N_sf"/>
</dbReference>
<dbReference type="SUPFAM" id="SSF51445">
    <property type="entry name" value="(Trans)glycosidases"/>
    <property type="match status" value="1"/>
</dbReference>
<dbReference type="GO" id="GO:0031222">
    <property type="term" value="P:arabinan catabolic process"/>
    <property type="evidence" value="ECO:0007669"/>
    <property type="project" value="TreeGrafter"/>
</dbReference>
<dbReference type="PANTHER" id="PTHR42721">
    <property type="entry name" value="SUGAR HYDROLASE-RELATED"/>
    <property type="match status" value="1"/>
</dbReference>
<keyword evidence="9" id="KW-0326">Glycosidase</keyword>
<keyword evidence="5" id="KW-0858">Xylan degradation</keyword>
<dbReference type="InterPro" id="IPR017853">
    <property type="entry name" value="GH"/>
</dbReference>
<evidence type="ECO:0000256" key="5">
    <source>
        <dbReference type="ARBA" id="ARBA00022651"/>
    </source>
</evidence>
<keyword evidence="15" id="KW-1185">Reference proteome</keyword>
<dbReference type="UniPathway" id="UPA00114"/>
<dbReference type="InterPro" id="IPR002772">
    <property type="entry name" value="Glyco_hydro_3_C"/>
</dbReference>
<organism evidence="14 15">
    <name type="scientific">Tetrapyrgos nigripes</name>
    <dbReference type="NCBI Taxonomy" id="182062"/>
    <lineage>
        <taxon>Eukaryota</taxon>
        <taxon>Fungi</taxon>
        <taxon>Dikarya</taxon>
        <taxon>Basidiomycota</taxon>
        <taxon>Agaricomycotina</taxon>
        <taxon>Agaricomycetes</taxon>
        <taxon>Agaricomycetidae</taxon>
        <taxon>Agaricales</taxon>
        <taxon>Marasmiineae</taxon>
        <taxon>Marasmiaceae</taxon>
        <taxon>Tetrapyrgos</taxon>
    </lineage>
</organism>
<evidence type="ECO:0000256" key="8">
    <source>
        <dbReference type="ARBA" id="ARBA00023180"/>
    </source>
</evidence>
<evidence type="ECO:0000313" key="15">
    <source>
        <dbReference type="Proteomes" id="UP000559256"/>
    </source>
</evidence>
<dbReference type="InterPro" id="IPR013783">
    <property type="entry name" value="Ig-like_fold"/>
</dbReference>
<keyword evidence="7" id="KW-0378">Hydrolase</keyword>
<evidence type="ECO:0000256" key="11">
    <source>
        <dbReference type="ARBA" id="ARBA00026107"/>
    </source>
</evidence>
<comment type="subcellular location">
    <subcellularLocation>
        <location evidence="1">Secreted</location>
    </subcellularLocation>
</comment>
<dbReference type="OrthoDB" id="47059at2759"/>
<dbReference type="Pfam" id="PF00933">
    <property type="entry name" value="Glyco_hydro_3"/>
    <property type="match status" value="1"/>
</dbReference>
<dbReference type="GO" id="GO:0009044">
    <property type="term" value="F:xylan 1,4-beta-xylosidase activity"/>
    <property type="evidence" value="ECO:0007669"/>
    <property type="project" value="UniProtKB-EC"/>
</dbReference>
<proteinExistence type="inferred from homology"/>
<dbReference type="Proteomes" id="UP000559256">
    <property type="component" value="Unassembled WGS sequence"/>
</dbReference>
<evidence type="ECO:0000256" key="10">
    <source>
        <dbReference type="ARBA" id="ARBA00024574"/>
    </source>
</evidence>
<evidence type="ECO:0000256" key="1">
    <source>
        <dbReference type="ARBA" id="ARBA00004613"/>
    </source>
</evidence>
<dbReference type="InterPro" id="IPR001764">
    <property type="entry name" value="Glyco_hydro_3_N"/>
</dbReference>
<evidence type="ECO:0000259" key="13">
    <source>
        <dbReference type="SMART" id="SM01217"/>
    </source>
</evidence>
<evidence type="ECO:0000313" key="14">
    <source>
        <dbReference type="EMBL" id="KAF5323665.1"/>
    </source>
</evidence>
<dbReference type="SUPFAM" id="SSF52279">
    <property type="entry name" value="Beta-D-glucan exohydrolase, C-terminal domain"/>
    <property type="match status" value="1"/>
</dbReference>
<dbReference type="AlphaFoldDB" id="A0A8H5F4M7"/>
<dbReference type="Gene3D" id="2.60.40.10">
    <property type="entry name" value="Immunoglobulins"/>
    <property type="match status" value="1"/>
</dbReference>
<evidence type="ECO:0000256" key="12">
    <source>
        <dbReference type="SAM" id="SignalP"/>
    </source>
</evidence>
<evidence type="ECO:0000256" key="4">
    <source>
        <dbReference type="ARBA" id="ARBA00022525"/>
    </source>
</evidence>
<protein>
    <recommendedName>
        <fullName evidence="11">xylan 1,4-beta-xylosidase</fullName>
        <ecNumber evidence="11">3.2.1.37</ecNumber>
    </recommendedName>
</protein>
<feature type="domain" description="Fibronectin type III-like" evidence="13">
    <location>
        <begin position="696"/>
        <end position="768"/>
    </location>
</feature>
<gene>
    <name evidence="14" type="ORF">D9758_018406</name>
</gene>
<dbReference type="InterPro" id="IPR036881">
    <property type="entry name" value="Glyco_hydro_3_C_sf"/>
</dbReference>
<evidence type="ECO:0000256" key="6">
    <source>
        <dbReference type="ARBA" id="ARBA00022729"/>
    </source>
</evidence>
<evidence type="ECO:0000256" key="2">
    <source>
        <dbReference type="ARBA" id="ARBA00004851"/>
    </source>
</evidence>
<sequence length="791" mass="85745">MLSPHHFMTSLPRLLLLITSATVIIPCQAGTFPDCANGPLSTNVVCDPTAEVMDRARALVANLTVEEVIANMVNQAPGVPRLGLPTYNWWNEALHGVATSPGVTFNTRGQNFSFATSFPSPITLGAAFDDSLIHDVASIISTEARAFGNADHSGLDFFTPNINPFKDPRWGRGQETPGEDPFHISKYVFQLITGLQGDTQPYLKVIADCKHWAAYDMENWEGNSRMAFDAIVSQQDLAEYYSPSFQSCVRDAKVASIMCSYNSVNGVPSCANSFLLKDIARDHWGFGEDESRWITADCDAVGNVFNPHNFTTTLANASAVSLLAGTDVDCGTTYADSLGDALEQNLVTEEDIRKSLVRLYASLVKLGYFDPPEIQPYRQITFDDVNTPEAQQLAYTAAIEGMVLLKNDGLLPLDLSQHQNSSVKGRTTIALIGPYANAATQLQGNYNGIAPFIITPYQGFQQANLGFNVKYSTGTSLNSNDSSAFAAALMYAGRADVVLYAGGIDQSTEAEGHDRTEITWPGNQLELIGQLAGLGKPLIVVQFGGGQVDGQVLKENPAVNALIWAGYPGQSGGTALADIITGVQAPAGRLPITQYPADYVNQIPMTDMSLRPNETTGSPGRTYKWYTGTPVFEFGFGLHYTNFSFEWADSNSRTTSFNIQDLVSAANSSGVEHTDLASFAEFSISIKNIGLVPSDYVALLFYNTTTDVGPQPAPSKELIAYTRIKSIAPGSSKIAPLNVTLGSIARHDEDGNLVLYPGKYNVWLDTTKEIMMTFELVGDEEMILEWPKPTS</sequence>
<dbReference type="GO" id="GO:0005576">
    <property type="term" value="C:extracellular region"/>
    <property type="evidence" value="ECO:0007669"/>
    <property type="project" value="UniProtKB-SubCell"/>
</dbReference>
<name>A0A8H5F4M7_9AGAR</name>
<keyword evidence="5" id="KW-0624">Polysaccharide degradation</keyword>
<dbReference type="InterPro" id="IPR044993">
    <property type="entry name" value="BXL"/>
</dbReference>
<feature type="signal peptide" evidence="12">
    <location>
        <begin position="1"/>
        <end position="29"/>
    </location>
</feature>
<dbReference type="Gene3D" id="3.20.20.300">
    <property type="entry name" value="Glycoside hydrolase, family 3, N-terminal domain"/>
    <property type="match status" value="1"/>
</dbReference>
<dbReference type="FunFam" id="3.40.50.1700:FF:000007">
    <property type="entry name" value="Exo-1,4-beta-xylosidase xlnD"/>
    <property type="match status" value="1"/>
</dbReference>
<keyword evidence="5" id="KW-0119">Carbohydrate metabolism</keyword>
<feature type="chain" id="PRO_5034889386" description="xylan 1,4-beta-xylosidase" evidence="12">
    <location>
        <begin position="30"/>
        <end position="791"/>
    </location>
</feature>
<accession>A0A8H5F4M7</accession>
<reference evidence="14 15" key="1">
    <citation type="journal article" date="2020" name="ISME J.">
        <title>Uncovering the hidden diversity of litter-decomposition mechanisms in mushroom-forming fungi.</title>
        <authorList>
            <person name="Floudas D."/>
            <person name="Bentzer J."/>
            <person name="Ahren D."/>
            <person name="Johansson T."/>
            <person name="Persson P."/>
            <person name="Tunlid A."/>
        </authorList>
    </citation>
    <scope>NUCLEOTIDE SEQUENCE [LARGE SCALE GENOMIC DNA]</scope>
    <source>
        <strain evidence="14 15">CBS 291.85</strain>
    </source>
</reference>
<keyword evidence="8" id="KW-0325">Glycoprotein</keyword>
<evidence type="ECO:0000256" key="7">
    <source>
        <dbReference type="ARBA" id="ARBA00022801"/>
    </source>
</evidence>
<evidence type="ECO:0000256" key="9">
    <source>
        <dbReference type="ARBA" id="ARBA00023295"/>
    </source>
</evidence>
<evidence type="ECO:0000256" key="3">
    <source>
        <dbReference type="ARBA" id="ARBA00005336"/>
    </source>
</evidence>
<keyword evidence="6 12" id="KW-0732">Signal</keyword>
<dbReference type="PANTHER" id="PTHR42721:SF3">
    <property type="entry name" value="BETA-D-XYLOSIDASE 5-RELATED"/>
    <property type="match status" value="1"/>
</dbReference>
<comment type="similarity">
    <text evidence="3">Belongs to the glycosyl hydrolase 3 family.</text>
</comment>
<keyword evidence="4" id="KW-0964">Secreted</keyword>
<comment type="pathway">
    <text evidence="2">Glycan degradation; xylan degradation.</text>
</comment>
<dbReference type="SMART" id="SM01217">
    <property type="entry name" value="Fn3_like"/>
    <property type="match status" value="1"/>
</dbReference>
<dbReference type="Gene3D" id="3.40.50.1700">
    <property type="entry name" value="Glycoside hydrolase family 3 C-terminal domain"/>
    <property type="match status" value="1"/>
</dbReference>